<protein>
    <recommendedName>
        <fullName evidence="3">DUF4145 domain-containing protein</fullName>
    </recommendedName>
</protein>
<gene>
    <name evidence="1" type="ORF">KK137_00020</name>
</gene>
<evidence type="ECO:0000313" key="1">
    <source>
        <dbReference type="EMBL" id="MBT2132704.1"/>
    </source>
</evidence>
<keyword evidence="2" id="KW-1185">Reference proteome</keyword>
<accession>A0ABS5VZ27</accession>
<dbReference type="RefSeq" id="WP_214533761.1">
    <property type="nucleotide sequence ID" value="NZ_JAHFVK010000001.1"/>
</dbReference>
<sequence>MQPIHGYYLYELGAQVHPLTQFNFQATTWQAAHHPTLVAQGALGALLNNSVYQLRTSRQEGLELLNLLGNFLFNLPDFNSQGQFVPVATMWPVIDKATKFETVFKAELGVTPMFYVPPRHNVDMTGYLQQGHLSFPVDLATKVPEAILDAQQAARCIAYDLPTAAGFHLHRANESVLRRYFDRVAGPEHRPDSRNMGDYINKLSQLEKGDQRVRAALRDLKDLHRNPLMHPEEHISTTDDAISLMGGVRAAMSLMLKELPEPSPLTADGYAALLQSTGTDAHG</sequence>
<dbReference type="EMBL" id="JAHFVK010000001">
    <property type="protein sequence ID" value="MBT2132704.1"/>
    <property type="molecule type" value="Genomic_DNA"/>
</dbReference>
<organism evidence="1 2">
    <name type="scientific">Croceibacterium selenioxidans</name>
    <dbReference type="NCBI Taxonomy" id="2838833"/>
    <lineage>
        <taxon>Bacteria</taxon>
        <taxon>Pseudomonadati</taxon>
        <taxon>Pseudomonadota</taxon>
        <taxon>Alphaproteobacteria</taxon>
        <taxon>Sphingomonadales</taxon>
        <taxon>Erythrobacteraceae</taxon>
        <taxon>Croceibacterium</taxon>
    </lineage>
</organism>
<comment type="caution">
    <text evidence="1">The sequence shown here is derived from an EMBL/GenBank/DDBJ whole genome shotgun (WGS) entry which is preliminary data.</text>
</comment>
<evidence type="ECO:0008006" key="3">
    <source>
        <dbReference type="Google" id="ProtNLM"/>
    </source>
</evidence>
<name>A0ABS5VZ27_9SPHN</name>
<evidence type="ECO:0000313" key="2">
    <source>
        <dbReference type="Proteomes" id="UP000811255"/>
    </source>
</evidence>
<reference evidence="1 2" key="1">
    <citation type="submission" date="2021-05" db="EMBL/GenBank/DDBJ databases">
        <title>Croceibacterium sp. LX-88 genome sequence.</title>
        <authorList>
            <person name="Luo X."/>
        </authorList>
    </citation>
    <scope>NUCLEOTIDE SEQUENCE [LARGE SCALE GENOMIC DNA]</scope>
    <source>
        <strain evidence="1 2">LX-88</strain>
    </source>
</reference>
<dbReference type="Proteomes" id="UP000811255">
    <property type="component" value="Unassembled WGS sequence"/>
</dbReference>
<proteinExistence type="predicted"/>